<proteinExistence type="predicted"/>
<evidence type="ECO:0000256" key="2">
    <source>
        <dbReference type="PROSITE-ProRule" id="PRU00110"/>
    </source>
</evidence>
<dbReference type="PROSITE" id="PS50894">
    <property type="entry name" value="HPT"/>
    <property type="match status" value="1"/>
</dbReference>
<dbReference type="Pfam" id="PF01627">
    <property type="entry name" value="Hpt"/>
    <property type="match status" value="1"/>
</dbReference>
<dbReference type="InterPro" id="IPR036641">
    <property type="entry name" value="HPT_dom_sf"/>
</dbReference>
<dbReference type="InterPro" id="IPR008207">
    <property type="entry name" value="Sig_transdc_His_kin_Hpt_dom"/>
</dbReference>
<comment type="caution">
    <text evidence="4">The sequence shown here is derived from an EMBL/GenBank/DDBJ whole genome shotgun (WGS) entry which is preliminary data.</text>
</comment>
<dbReference type="EMBL" id="BAAAEI010000021">
    <property type="protein sequence ID" value="GAA0366119.1"/>
    <property type="molecule type" value="Genomic_DNA"/>
</dbReference>
<protein>
    <recommendedName>
        <fullName evidence="3">HPt domain-containing protein</fullName>
    </recommendedName>
</protein>
<dbReference type="Gene3D" id="1.20.120.160">
    <property type="entry name" value="HPT domain"/>
    <property type="match status" value="1"/>
</dbReference>
<keyword evidence="1" id="KW-0902">Two-component regulatory system</keyword>
<reference evidence="4 5" key="1">
    <citation type="journal article" date="2019" name="Int. J. Syst. Evol. Microbiol.">
        <title>The Global Catalogue of Microorganisms (GCM) 10K type strain sequencing project: providing services to taxonomists for standard genome sequencing and annotation.</title>
        <authorList>
            <consortium name="The Broad Institute Genomics Platform"/>
            <consortium name="The Broad Institute Genome Sequencing Center for Infectious Disease"/>
            <person name="Wu L."/>
            <person name="Ma J."/>
        </authorList>
    </citation>
    <scope>NUCLEOTIDE SEQUENCE [LARGE SCALE GENOMIC DNA]</scope>
    <source>
        <strain evidence="4 5">JCM 13378</strain>
    </source>
</reference>
<organism evidence="4 5">
    <name type="scientific">Bowmanella denitrificans</name>
    <dbReference type="NCBI Taxonomy" id="366582"/>
    <lineage>
        <taxon>Bacteria</taxon>
        <taxon>Pseudomonadati</taxon>
        <taxon>Pseudomonadota</taxon>
        <taxon>Gammaproteobacteria</taxon>
        <taxon>Alteromonadales</taxon>
        <taxon>Alteromonadaceae</taxon>
        <taxon>Bowmanella</taxon>
    </lineage>
</organism>
<evidence type="ECO:0000256" key="1">
    <source>
        <dbReference type="ARBA" id="ARBA00023012"/>
    </source>
</evidence>
<evidence type="ECO:0000313" key="5">
    <source>
        <dbReference type="Proteomes" id="UP001501757"/>
    </source>
</evidence>
<dbReference type="SMART" id="SM00073">
    <property type="entry name" value="HPT"/>
    <property type="match status" value="1"/>
</dbReference>
<accession>A0ABN0XK14</accession>
<gene>
    <name evidence="4" type="ORF">GCM10009092_33080</name>
</gene>
<keyword evidence="5" id="KW-1185">Reference proteome</keyword>
<sequence>MQEGRMAQYLDMEFALQQLGGDKQLLNNMLKRFVNQYGLTAEHTRQLMTDKKWQEARQLVHSLKGVAGNLGMTPLYQSASTLEHGLKSASADAMQHYPAFTHDLDATLAEIQALLSGPSLVSAAVTEATADPQAYQTLVAMLQSNEFISPSKLDSLLGSLSLTEENRGKLHDLISDLEYHQAIKFIQQL</sequence>
<dbReference type="SUPFAM" id="SSF47226">
    <property type="entry name" value="Histidine-containing phosphotransfer domain, HPT domain"/>
    <property type="match status" value="1"/>
</dbReference>
<keyword evidence="2" id="KW-0597">Phosphoprotein</keyword>
<evidence type="ECO:0000259" key="3">
    <source>
        <dbReference type="PROSITE" id="PS50894"/>
    </source>
</evidence>
<evidence type="ECO:0000313" key="4">
    <source>
        <dbReference type="EMBL" id="GAA0366119.1"/>
    </source>
</evidence>
<feature type="modified residue" description="Phosphohistidine" evidence="2">
    <location>
        <position position="61"/>
    </location>
</feature>
<dbReference type="Proteomes" id="UP001501757">
    <property type="component" value="Unassembled WGS sequence"/>
</dbReference>
<feature type="domain" description="HPt" evidence="3">
    <location>
        <begin position="22"/>
        <end position="118"/>
    </location>
</feature>
<name>A0ABN0XK14_9ALTE</name>